<evidence type="ECO:0000313" key="1">
    <source>
        <dbReference type="EMBL" id="KHD23999.1"/>
    </source>
</evidence>
<name>A0ACC4NU32_9VIBR</name>
<reference evidence="1" key="1">
    <citation type="submission" date="2014-10" db="EMBL/GenBank/DDBJ databases">
        <title>Genome sequencing of Vibrio caribbeanicus T14.</title>
        <authorList>
            <person name="Chan K.-G."/>
            <person name="Mohamad N.I."/>
        </authorList>
    </citation>
    <scope>NUCLEOTIDE SEQUENCE</scope>
    <source>
        <strain evidence="1">T14</strain>
    </source>
</reference>
<sequence length="166" mass="19060">MKQWYLLYCKRSEQQRAKMHLENQGVECYYPEIQIEKMVRGKRQVKKEPLFPSYIFARFDVEQGGPTFTTIRSTRGVVDFVRRGALPQILQGDLIVTLKDLETEQEGLMQSGLPEKGDTVNVATGQFAGMEAIYQEPDGERRSILLVNMLSKQVEVTVDNKDLDLQ</sequence>
<dbReference type="Proteomes" id="UP000030421">
    <property type="component" value="Unassembled WGS sequence"/>
</dbReference>
<dbReference type="EMBL" id="JRWR01000012">
    <property type="protein sequence ID" value="KHD23999.1"/>
    <property type="molecule type" value="Genomic_DNA"/>
</dbReference>
<comment type="caution">
    <text evidence="1">The sequence shown here is derived from an EMBL/GenBank/DDBJ whole genome shotgun (WGS) entry which is preliminary data.</text>
</comment>
<evidence type="ECO:0000313" key="2">
    <source>
        <dbReference type="Proteomes" id="UP000030421"/>
    </source>
</evidence>
<keyword evidence="2" id="KW-1185">Reference proteome</keyword>
<gene>
    <name evidence="1" type="ORF">NM09_15970</name>
</gene>
<organism evidence="1 2">
    <name type="scientific">Vibrio caribbeanicus</name>
    <dbReference type="NCBI Taxonomy" id="701175"/>
    <lineage>
        <taxon>Bacteria</taxon>
        <taxon>Pseudomonadati</taxon>
        <taxon>Pseudomonadota</taxon>
        <taxon>Gammaproteobacteria</taxon>
        <taxon>Vibrionales</taxon>
        <taxon>Vibrionaceae</taxon>
        <taxon>Vibrio</taxon>
    </lineage>
</organism>
<proteinExistence type="predicted"/>
<accession>A0ACC4NU32</accession>
<protein>
    <submittedName>
        <fullName evidence="1">Transcriptional regulator</fullName>
    </submittedName>
</protein>